<keyword evidence="2" id="KW-0813">Transport</keyword>
<comment type="caution">
    <text evidence="8">The sequence shown here is derived from an EMBL/GenBank/DDBJ whole genome shotgun (WGS) entry which is preliminary data.</text>
</comment>
<dbReference type="GO" id="GO:0015842">
    <property type="term" value="P:aminergic neurotransmitter loading into synaptic vesicle"/>
    <property type="evidence" value="ECO:0007669"/>
    <property type="project" value="TreeGrafter"/>
</dbReference>
<dbReference type="FunFam" id="1.20.1250.20:FF:000401">
    <property type="entry name" value="Vesicular amine transporter"/>
    <property type="match status" value="1"/>
</dbReference>
<evidence type="ECO:0000256" key="2">
    <source>
        <dbReference type="ARBA" id="ARBA00022448"/>
    </source>
</evidence>
<feature type="transmembrane region" description="Helical" evidence="6">
    <location>
        <begin position="180"/>
        <end position="202"/>
    </location>
</feature>
<evidence type="ECO:0000256" key="4">
    <source>
        <dbReference type="ARBA" id="ARBA00022989"/>
    </source>
</evidence>
<proteinExistence type="predicted"/>
<evidence type="ECO:0000256" key="1">
    <source>
        <dbReference type="ARBA" id="ARBA00004141"/>
    </source>
</evidence>
<evidence type="ECO:0000259" key="7">
    <source>
        <dbReference type="PROSITE" id="PS50850"/>
    </source>
</evidence>
<organism evidence="8 9">
    <name type="scientific">Allacma fusca</name>
    <dbReference type="NCBI Taxonomy" id="39272"/>
    <lineage>
        <taxon>Eukaryota</taxon>
        <taxon>Metazoa</taxon>
        <taxon>Ecdysozoa</taxon>
        <taxon>Arthropoda</taxon>
        <taxon>Hexapoda</taxon>
        <taxon>Collembola</taxon>
        <taxon>Symphypleona</taxon>
        <taxon>Sminthuridae</taxon>
        <taxon>Allacma</taxon>
    </lineage>
</organism>
<dbReference type="PROSITE" id="PS50850">
    <property type="entry name" value="MFS"/>
    <property type="match status" value="1"/>
</dbReference>
<accession>A0A8J2KH61</accession>
<dbReference type="GO" id="GO:0043195">
    <property type="term" value="C:terminal bouton"/>
    <property type="evidence" value="ECO:0007669"/>
    <property type="project" value="TreeGrafter"/>
</dbReference>
<dbReference type="OrthoDB" id="5086884at2759"/>
<keyword evidence="3 6" id="KW-0812">Transmembrane</keyword>
<evidence type="ECO:0000313" key="8">
    <source>
        <dbReference type="EMBL" id="CAG7816803.1"/>
    </source>
</evidence>
<feature type="transmembrane region" description="Helical" evidence="6">
    <location>
        <begin position="147"/>
        <end position="168"/>
    </location>
</feature>
<sequence length="497" mass="54613">MVSFISSTFGVFLSVLCDNLLLTVVVPILPELLREKEIQNSHELTTYKNHLTLRNSTDGIPALTNSADESCLKQLFHLHMLNENSQLGILFSTKAIMQLVCNPLVGSLTSKIGYKIPLCIGNFILFLCSLVFGFADSYLLFLIGRSFHGLASSLVAISGMALVAELYPYDEDRTRFLGRVMGAAALGVLIGYPFGGFFYAFVGKTMPFVTIAVLALFNTGLHVSKIHIDWMRNSGGWKSRVNDASVVPTSSCWRLLRDKSILIISIAIWLSTMAMAVLEPTLPVWLIDNIDPPKWQLGLVFVPDSLGYFTGTNFFGQVALRLGRWKTSMLSMAAIGTACLVLPMSKMVLQLALPHFSLGLGLGIVDASLMPLLAKIADESYHAGYGAVYALAQTSVALAYSLGPLIGGQLVPVIGFPDLMISIGIMNLLFCPFLLFLHETHSETTNNSSLPIQESGSQQPLLTGDMQMSVMNKFIQPPNSQERISLYQRFYDDIEWE</sequence>
<keyword evidence="9" id="KW-1185">Reference proteome</keyword>
<evidence type="ECO:0000313" key="9">
    <source>
        <dbReference type="Proteomes" id="UP000708208"/>
    </source>
</evidence>
<dbReference type="GO" id="GO:0030672">
    <property type="term" value="C:synaptic vesicle membrane"/>
    <property type="evidence" value="ECO:0007669"/>
    <property type="project" value="TreeGrafter"/>
</dbReference>
<comment type="subcellular location">
    <subcellularLocation>
        <location evidence="1">Membrane</location>
        <topology evidence="1">Multi-pass membrane protein</topology>
    </subcellularLocation>
</comment>
<feature type="domain" description="Major facilitator superfamily (MFS) profile" evidence="7">
    <location>
        <begin position="3"/>
        <end position="442"/>
    </location>
</feature>
<feature type="transmembrane region" description="Helical" evidence="6">
    <location>
        <begin position="355"/>
        <end position="374"/>
    </location>
</feature>
<dbReference type="InterPro" id="IPR050930">
    <property type="entry name" value="MFS_Vesicular_Transporter"/>
</dbReference>
<evidence type="ECO:0000256" key="5">
    <source>
        <dbReference type="ARBA" id="ARBA00023136"/>
    </source>
</evidence>
<dbReference type="GO" id="GO:0005335">
    <property type="term" value="F:serotonin:sodium:chloride symporter activity"/>
    <property type="evidence" value="ECO:0007669"/>
    <property type="project" value="TreeGrafter"/>
</dbReference>
<gene>
    <name evidence="8" type="ORF">AFUS01_LOCUS27402</name>
</gene>
<dbReference type="AlphaFoldDB" id="A0A8J2KH61"/>
<name>A0A8J2KH61_9HEXA</name>
<dbReference type="PANTHER" id="PTHR23506:SF4">
    <property type="entry name" value="PORTABELLA"/>
    <property type="match status" value="1"/>
</dbReference>
<feature type="transmembrane region" description="Helical" evidence="6">
    <location>
        <begin position="208"/>
        <end position="228"/>
    </location>
</feature>
<feature type="transmembrane region" description="Helical" evidence="6">
    <location>
        <begin position="116"/>
        <end position="135"/>
    </location>
</feature>
<dbReference type="PANTHER" id="PTHR23506">
    <property type="entry name" value="GH10249P"/>
    <property type="match status" value="1"/>
</dbReference>
<protein>
    <recommendedName>
        <fullName evidence="7">Major facilitator superfamily (MFS) profile domain-containing protein</fullName>
    </recommendedName>
</protein>
<dbReference type="Proteomes" id="UP000708208">
    <property type="component" value="Unassembled WGS sequence"/>
</dbReference>
<dbReference type="InterPro" id="IPR020846">
    <property type="entry name" value="MFS_dom"/>
</dbReference>
<feature type="transmembrane region" description="Helical" evidence="6">
    <location>
        <begin position="328"/>
        <end position="349"/>
    </location>
</feature>
<keyword evidence="4 6" id="KW-1133">Transmembrane helix</keyword>
<dbReference type="InterPro" id="IPR011701">
    <property type="entry name" value="MFS"/>
</dbReference>
<evidence type="ECO:0000256" key="6">
    <source>
        <dbReference type="SAM" id="Phobius"/>
    </source>
</evidence>
<dbReference type="EMBL" id="CAJVCH010378825">
    <property type="protein sequence ID" value="CAG7816803.1"/>
    <property type="molecule type" value="Genomic_DNA"/>
</dbReference>
<evidence type="ECO:0000256" key="3">
    <source>
        <dbReference type="ARBA" id="ARBA00022692"/>
    </source>
</evidence>
<reference evidence="8" key="1">
    <citation type="submission" date="2021-06" db="EMBL/GenBank/DDBJ databases">
        <authorList>
            <person name="Hodson N. C."/>
            <person name="Mongue J. A."/>
            <person name="Jaron S. K."/>
        </authorList>
    </citation>
    <scope>NUCLEOTIDE SEQUENCE</scope>
</reference>
<feature type="transmembrane region" description="Helical" evidence="6">
    <location>
        <begin position="298"/>
        <end position="316"/>
    </location>
</feature>
<feature type="transmembrane region" description="Helical" evidence="6">
    <location>
        <begin position="6"/>
        <end position="29"/>
    </location>
</feature>
<keyword evidence="5 6" id="KW-0472">Membrane</keyword>
<feature type="transmembrane region" description="Helical" evidence="6">
    <location>
        <begin position="386"/>
        <end position="407"/>
    </location>
</feature>
<feature type="transmembrane region" description="Helical" evidence="6">
    <location>
        <begin position="419"/>
        <end position="437"/>
    </location>
</feature>
<dbReference type="Pfam" id="PF07690">
    <property type="entry name" value="MFS_1"/>
    <property type="match status" value="1"/>
</dbReference>
<feature type="transmembrane region" description="Helical" evidence="6">
    <location>
        <begin position="260"/>
        <end position="278"/>
    </location>
</feature>